<feature type="domain" description="PBP" evidence="2">
    <location>
        <begin position="55"/>
        <end position="235"/>
    </location>
</feature>
<dbReference type="InterPro" id="IPR050962">
    <property type="entry name" value="Phosphate-bind_PstS"/>
</dbReference>
<sequence>MYSTVELYLHDLEDRYVRFMLNLNSLVRAASVAGLTFGLVSVSQLGQKTFAQDITLEGSGSTSIRLVVSDWFTERGVNYRVVGGNVGRPEFENGITDFVASDYSLPNLPREDMVVLNPVDNTIVLPYNVPGFEARLNTEQLCGIYNGTITNWSQVGGPSLPILRVYRFDASNTSAELDTGFVQPTCGFSITNPDRSVNLPNPNPATDLPGNGSDGVLDVVEKTPGAIGYINRPIAISRGLRDFVFFTPLETSELFQGPIYVIFRKSYATKEKAKAARDLCKYIANKGSRVAQEDFGYTPPTGPSDSCQLIAFPAPAP</sequence>
<comment type="caution">
    <text evidence="3">The sequence shown here is derived from an EMBL/GenBank/DDBJ whole genome shotgun (WGS) entry which is preliminary data.</text>
</comment>
<proteinExistence type="inferred from homology"/>
<dbReference type="PANTHER" id="PTHR42996:SF1">
    <property type="entry name" value="PHOSPHATE-BINDING PROTEIN PSTS"/>
    <property type="match status" value="1"/>
</dbReference>
<dbReference type="Pfam" id="PF12849">
    <property type="entry name" value="PBP_like_2"/>
    <property type="match status" value="1"/>
</dbReference>
<comment type="similarity">
    <text evidence="1">Belongs to the PstS family.</text>
</comment>
<dbReference type="RefSeq" id="WP_038076459.1">
    <property type="nucleotide sequence ID" value="NZ_JHEG04000001.1"/>
</dbReference>
<evidence type="ECO:0000259" key="2">
    <source>
        <dbReference type="Pfam" id="PF12849"/>
    </source>
</evidence>
<name>A0A8S9TBB7_9CYAN</name>
<dbReference type="PANTHER" id="PTHR42996">
    <property type="entry name" value="PHOSPHATE-BINDING PROTEIN PSTS"/>
    <property type="match status" value="1"/>
</dbReference>
<protein>
    <recommendedName>
        <fullName evidence="2">PBP domain-containing protein</fullName>
    </recommendedName>
</protein>
<dbReference type="AlphaFoldDB" id="A0A8S9TBB7"/>
<dbReference type="Proteomes" id="UP000029738">
    <property type="component" value="Unassembled WGS sequence"/>
</dbReference>
<dbReference type="EMBL" id="JHEG04000001">
    <property type="protein sequence ID" value="KAF3888729.1"/>
    <property type="molecule type" value="Genomic_DNA"/>
</dbReference>
<evidence type="ECO:0000313" key="3">
    <source>
        <dbReference type="EMBL" id="KAF3888729.1"/>
    </source>
</evidence>
<dbReference type="SUPFAM" id="SSF53850">
    <property type="entry name" value="Periplasmic binding protein-like II"/>
    <property type="match status" value="1"/>
</dbReference>
<keyword evidence="4" id="KW-1185">Reference proteome</keyword>
<reference evidence="3" key="1">
    <citation type="journal article" date="2015" name="Genome Announc.">
        <title>Draft Genome Sequence of Tolypothrix boutellei Strain VB521301.</title>
        <authorList>
            <person name="Chandrababunaidu M.M."/>
            <person name="Singh D."/>
            <person name="Sen D."/>
            <person name="Bhan S."/>
            <person name="Das S."/>
            <person name="Gupta A."/>
            <person name="Adhikary S.P."/>
            <person name="Tripathy S."/>
        </authorList>
    </citation>
    <scope>NUCLEOTIDE SEQUENCE</scope>
    <source>
        <strain evidence="3">VB521301</strain>
    </source>
</reference>
<reference evidence="3" key="2">
    <citation type="submission" date="2019-11" db="EMBL/GenBank/DDBJ databases">
        <title>Improved Assembly of Tolypothrix boutellei genome.</title>
        <authorList>
            <person name="Sarangi A.N."/>
            <person name="Mukherjee M."/>
            <person name="Ghosh S."/>
            <person name="Singh D."/>
            <person name="Das A."/>
            <person name="Kant S."/>
            <person name="Prusty A."/>
            <person name="Tripathy S."/>
        </authorList>
    </citation>
    <scope>NUCLEOTIDE SEQUENCE</scope>
    <source>
        <strain evidence="3">VB521301</strain>
    </source>
</reference>
<dbReference type="InterPro" id="IPR024370">
    <property type="entry name" value="PBP_domain"/>
</dbReference>
<organism evidence="3 4">
    <name type="scientific">Tolypothrix bouteillei VB521301</name>
    <dbReference type="NCBI Taxonomy" id="1479485"/>
    <lineage>
        <taxon>Bacteria</taxon>
        <taxon>Bacillati</taxon>
        <taxon>Cyanobacteriota</taxon>
        <taxon>Cyanophyceae</taxon>
        <taxon>Nostocales</taxon>
        <taxon>Tolypothrichaceae</taxon>
        <taxon>Tolypothrix</taxon>
    </lineage>
</organism>
<gene>
    <name evidence="3" type="ORF">DA73_0400027025</name>
</gene>
<evidence type="ECO:0000256" key="1">
    <source>
        <dbReference type="ARBA" id="ARBA00008725"/>
    </source>
</evidence>
<evidence type="ECO:0000313" key="4">
    <source>
        <dbReference type="Proteomes" id="UP000029738"/>
    </source>
</evidence>
<dbReference type="OrthoDB" id="9790048at2"/>
<dbReference type="Gene3D" id="3.40.190.10">
    <property type="entry name" value="Periplasmic binding protein-like II"/>
    <property type="match status" value="2"/>
</dbReference>
<accession>A0A8S9TBB7</accession>